<keyword evidence="5 8" id="KW-0808">Transferase</keyword>
<proteinExistence type="inferred from homology"/>
<evidence type="ECO:0000256" key="4">
    <source>
        <dbReference type="ARBA" id="ARBA00022603"/>
    </source>
</evidence>
<organism evidence="10 11">
    <name type="scientific">Leucosporidium creatinivorum</name>
    <dbReference type="NCBI Taxonomy" id="106004"/>
    <lineage>
        <taxon>Eukaryota</taxon>
        <taxon>Fungi</taxon>
        <taxon>Dikarya</taxon>
        <taxon>Basidiomycota</taxon>
        <taxon>Pucciniomycotina</taxon>
        <taxon>Microbotryomycetes</taxon>
        <taxon>Leucosporidiales</taxon>
        <taxon>Leucosporidium</taxon>
    </lineage>
</organism>
<feature type="region of interest" description="Disordered" evidence="9">
    <location>
        <begin position="1"/>
        <end position="125"/>
    </location>
</feature>
<comment type="function">
    <text evidence="8">S-adenosyl-L-methionine-dependent methyltransferase that specifically methylates the N(1) position of adenine in helix 25.1 in 25S rRNA. Required both for ribosomal 40S and 60S subunits biogenesis. Required for efficient pre-rRNA cleavage at site A2.</text>
</comment>
<comment type="caution">
    <text evidence="10">The sequence shown here is derived from an EMBL/GenBank/DDBJ whole genome shotgun (WGS) entry which is preliminary data.</text>
</comment>
<dbReference type="GO" id="GO:0016433">
    <property type="term" value="F:rRNA (adenine) methyltransferase activity"/>
    <property type="evidence" value="ECO:0007669"/>
    <property type="project" value="TreeGrafter"/>
</dbReference>
<dbReference type="FunCoup" id="A0A1Y2E192">
    <property type="interactions" value="382"/>
</dbReference>
<dbReference type="InterPro" id="IPR007823">
    <property type="entry name" value="RRP8"/>
</dbReference>
<feature type="compositionally biased region" description="Gly residues" evidence="9">
    <location>
        <begin position="1"/>
        <end position="21"/>
    </location>
</feature>
<evidence type="ECO:0000256" key="3">
    <source>
        <dbReference type="ARBA" id="ARBA00022552"/>
    </source>
</evidence>
<dbReference type="Proteomes" id="UP000193467">
    <property type="component" value="Unassembled WGS sequence"/>
</dbReference>
<dbReference type="GO" id="GO:0005730">
    <property type="term" value="C:nucleolus"/>
    <property type="evidence" value="ECO:0007669"/>
    <property type="project" value="UniProtKB-SubCell"/>
</dbReference>
<evidence type="ECO:0000256" key="6">
    <source>
        <dbReference type="ARBA" id="ARBA00022691"/>
    </source>
</evidence>
<dbReference type="STRING" id="106004.A0A1Y2E192"/>
<feature type="compositionally biased region" description="Basic residues" evidence="9">
    <location>
        <begin position="26"/>
        <end position="35"/>
    </location>
</feature>
<evidence type="ECO:0000256" key="2">
    <source>
        <dbReference type="ARBA" id="ARBA00006301"/>
    </source>
</evidence>
<evidence type="ECO:0000256" key="7">
    <source>
        <dbReference type="ARBA" id="ARBA00023242"/>
    </source>
</evidence>
<keyword evidence="7 8" id="KW-0539">Nucleus</keyword>
<dbReference type="OrthoDB" id="10258825at2759"/>
<dbReference type="Gene3D" id="3.40.50.150">
    <property type="entry name" value="Vaccinia Virus protein VP39"/>
    <property type="match status" value="1"/>
</dbReference>
<dbReference type="Pfam" id="PF05148">
    <property type="entry name" value="Methyltransf_8"/>
    <property type="match status" value="1"/>
</dbReference>
<dbReference type="PANTHER" id="PTHR12787:SF0">
    <property type="entry name" value="RIBOSOMAL RNA-PROCESSING PROTEIN 8"/>
    <property type="match status" value="1"/>
</dbReference>
<comment type="similarity">
    <text evidence="2 8">Belongs to the methyltransferase superfamily. RRP8 family.</text>
</comment>
<keyword evidence="6 8" id="KW-0949">S-adenosyl-L-methionine</keyword>
<evidence type="ECO:0000313" key="10">
    <source>
        <dbReference type="EMBL" id="ORY64635.1"/>
    </source>
</evidence>
<evidence type="ECO:0000256" key="8">
    <source>
        <dbReference type="RuleBase" id="RU365074"/>
    </source>
</evidence>
<dbReference type="GO" id="GO:0042273">
    <property type="term" value="P:ribosomal large subunit biogenesis"/>
    <property type="evidence" value="ECO:0007669"/>
    <property type="project" value="TreeGrafter"/>
</dbReference>
<dbReference type="Gene3D" id="1.10.10.2150">
    <property type="entry name" value="Ribosomal RNA-processing protein 8, N-terminal domain"/>
    <property type="match status" value="1"/>
</dbReference>
<name>A0A1Y2E192_9BASI</name>
<evidence type="ECO:0000313" key="11">
    <source>
        <dbReference type="Proteomes" id="UP000193467"/>
    </source>
</evidence>
<dbReference type="EMBL" id="MCGR01000066">
    <property type="protein sequence ID" value="ORY64635.1"/>
    <property type="molecule type" value="Genomic_DNA"/>
</dbReference>
<reference evidence="10 11" key="1">
    <citation type="submission" date="2016-07" db="EMBL/GenBank/DDBJ databases">
        <title>Pervasive Adenine N6-methylation of Active Genes in Fungi.</title>
        <authorList>
            <consortium name="DOE Joint Genome Institute"/>
            <person name="Mondo S.J."/>
            <person name="Dannebaum R.O."/>
            <person name="Kuo R.C."/>
            <person name="Labutti K."/>
            <person name="Haridas S."/>
            <person name="Kuo A."/>
            <person name="Salamov A."/>
            <person name="Ahrendt S.R."/>
            <person name="Lipzen A."/>
            <person name="Sullivan W."/>
            <person name="Andreopoulos W.B."/>
            <person name="Clum A."/>
            <person name="Lindquist E."/>
            <person name="Daum C."/>
            <person name="Ramamoorthy G.K."/>
            <person name="Gryganskyi A."/>
            <person name="Culley D."/>
            <person name="Magnuson J.K."/>
            <person name="James T.Y."/>
            <person name="O'Malley M.A."/>
            <person name="Stajich J.E."/>
            <person name="Spatafora J.W."/>
            <person name="Visel A."/>
            <person name="Grigoriev I.V."/>
        </authorList>
    </citation>
    <scope>NUCLEOTIDE SEQUENCE [LARGE SCALE GENOMIC DNA]</scope>
    <source>
        <strain evidence="10 11">62-1032</strain>
    </source>
</reference>
<dbReference type="InterPro" id="IPR042036">
    <property type="entry name" value="RRP8_N"/>
</dbReference>
<dbReference type="SUPFAM" id="SSF53335">
    <property type="entry name" value="S-adenosyl-L-methionine-dependent methyltransferases"/>
    <property type="match status" value="1"/>
</dbReference>
<keyword evidence="3 8" id="KW-0698">rRNA processing</keyword>
<dbReference type="PANTHER" id="PTHR12787">
    <property type="entry name" value="RIBOSOMAL RNA-PROCESSING PROTEIN 8"/>
    <property type="match status" value="1"/>
</dbReference>
<sequence>MDKDSGWGGQLGGGGKTGAEGTGQDKKKKQQKPKKAKSEVGGQQQGQGGAGGGAAPSPAKPHRFEPAKKDKRAAKLKKQEAKAAFNPASSANAITSLVDRSHSAAVASPEPSTSSTPKATRHAAPNYDEEDVAGASPANQPKQTAMQASLRAKLAGGKFRMLNETLYTSTGDQAWETMKEEGAFDDYHAGFRSQAAGWPVHPLTIISKSLSKSLSPNSLIADFGCGDAVLARTLSKSEGELKVISFDLVSKDGWVVEAECSSVPLPGGKQGGAIVDAVVCCLSLMGTDWVRMAREAWRVLKDGGEFKIAEVTSRFTDLSAFVALVESLGFELTHKDESNTHFVMLDFEKTGEEVATKRAETTKKAADLLKPCIYKKR</sequence>
<evidence type="ECO:0000256" key="9">
    <source>
        <dbReference type="SAM" id="MobiDB-lite"/>
    </source>
</evidence>
<dbReference type="CDD" id="cd02440">
    <property type="entry name" value="AdoMet_MTases"/>
    <property type="match status" value="1"/>
</dbReference>
<dbReference type="InterPro" id="IPR029063">
    <property type="entry name" value="SAM-dependent_MTases_sf"/>
</dbReference>
<feature type="compositionally biased region" description="Gly residues" evidence="9">
    <location>
        <begin position="43"/>
        <end position="54"/>
    </location>
</feature>
<protein>
    <recommendedName>
        <fullName evidence="8">Ribosomal RNA-processing protein 8</fullName>
        <ecNumber evidence="8">2.1.1.-</ecNumber>
    </recommendedName>
</protein>
<keyword evidence="4 8" id="KW-0489">Methyltransferase</keyword>
<dbReference type="AlphaFoldDB" id="A0A1Y2E192"/>
<dbReference type="EC" id="2.1.1.-" evidence="8"/>
<gene>
    <name evidence="10" type="ORF">BCR35DRAFT_270395</name>
</gene>
<evidence type="ECO:0000256" key="5">
    <source>
        <dbReference type="ARBA" id="ARBA00022679"/>
    </source>
</evidence>
<accession>A0A1Y2E192</accession>
<comment type="subcellular location">
    <subcellularLocation>
        <location evidence="1 8">Nucleus</location>
        <location evidence="1 8">Nucleolus</location>
    </subcellularLocation>
</comment>
<evidence type="ECO:0000256" key="1">
    <source>
        <dbReference type="ARBA" id="ARBA00004604"/>
    </source>
</evidence>
<keyword evidence="11" id="KW-1185">Reference proteome</keyword>
<dbReference type="InParanoid" id="A0A1Y2E192"/>